<protein>
    <submittedName>
        <fullName evidence="6">Flavin-containing monooxygenase</fullName>
    </submittedName>
</protein>
<feature type="non-terminal residue" evidence="6">
    <location>
        <position position="307"/>
    </location>
</feature>
<evidence type="ECO:0000256" key="5">
    <source>
        <dbReference type="SAM" id="SignalP"/>
    </source>
</evidence>
<dbReference type="PRINTS" id="PR00469">
    <property type="entry name" value="PNDRDTASEII"/>
</dbReference>
<proteinExistence type="inferred from homology"/>
<feature type="signal peptide" evidence="5">
    <location>
        <begin position="1"/>
        <end position="23"/>
    </location>
</feature>
<reference evidence="6 7" key="1">
    <citation type="journal article" date="2015" name="Genome Biol. Evol.">
        <title>The genome of winter moth (Operophtera brumata) provides a genomic perspective on sexual dimorphism and phenology.</title>
        <authorList>
            <person name="Derks M.F."/>
            <person name="Smit S."/>
            <person name="Salis L."/>
            <person name="Schijlen E."/>
            <person name="Bossers A."/>
            <person name="Mateman C."/>
            <person name="Pijl A.S."/>
            <person name="de Ridder D."/>
            <person name="Groenen M.A."/>
            <person name="Visser M.E."/>
            <person name="Megens H.J."/>
        </authorList>
    </citation>
    <scope>NUCLEOTIDE SEQUENCE [LARGE SCALE GENOMIC DNA]</scope>
    <source>
        <strain evidence="6">WM2013NL</strain>
        <tissue evidence="6">Head and thorax</tissue>
    </source>
</reference>
<keyword evidence="4" id="KW-0560">Oxidoreductase</keyword>
<accession>A0A0L7LBN4</accession>
<gene>
    <name evidence="6" type="ORF">OBRU01_11515</name>
</gene>
<dbReference type="GO" id="GO:0050661">
    <property type="term" value="F:NADP binding"/>
    <property type="evidence" value="ECO:0007669"/>
    <property type="project" value="InterPro"/>
</dbReference>
<dbReference type="PANTHER" id="PTHR23023">
    <property type="entry name" value="DIMETHYLANILINE MONOOXYGENASE"/>
    <property type="match status" value="1"/>
</dbReference>
<keyword evidence="6" id="KW-0503">Monooxygenase</keyword>
<evidence type="ECO:0000313" key="7">
    <source>
        <dbReference type="Proteomes" id="UP000037510"/>
    </source>
</evidence>
<dbReference type="InterPro" id="IPR050346">
    <property type="entry name" value="FMO-like"/>
</dbReference>
<keyword evidence="5" id="KW-0732">Signal</keyword>
<dbReference type="AlphaFoldDB" id="A0A0L7LBN4"/>
<keyword evidence="2" id="KW-0285">Flavoprotein</keyword>
<evidence type="ECO:0000256" key="4">
    <source>
        <dbReference type="ARBA" id="ARBA00023002"/>
    </source>
</evidence>
<dbReference type="Pfam" id="PF00743">
    <property type="entry name" value="FMO-like"/>
    <property type="match status" value="1"/>
</dbReference>
<feature type="chain" id="PRO_5005573148" evidence="5">
    <location>
        <begin position="24"/>
        <end position="307"/>
    </location>
</feature>
<organism evidence="6 7">
    <name type="scientific">Operophtera brumata</name>
    <name type="common">Winter moth</name>
    <name type="synonym">Phalaena brumata</name>
    <dbReference type="NCBI Taxonomy" id="104452"/>
    <lineage>
        <taxon>Eukaryota</taxon>
        <taxon>Metazoa</taxon>
        <taxon>Ecdysozoa</taxon>
        <taxon>Arthropoda</taxon>
        <taxon>Hexapoda</taxon>
        <taxon>Insecta</taxon>
        <taxon>Pterygota</taxon>
        <taxon>Neoptera</taxon>
        <taxon>Endopterygota</taxon>
        <taxon>Lepidoptera</taxon>
        <taxon>Glossata</taxon>
        <taxon>Ditrysia</taxon>
        <taxon>Geometroidea</taxon>
        <taxon>Geometridae</taxon>
        <taxon>Larentiinae</taxon>
        <taxon>Operophtera</taxon>
    </lineage>
</organism>
<dbReference type="InterPro" id="IPR036188">
    <property type="entry name" value="FAD/NAD-bd_sf"/>
</dbReference>
<evidence type="ECO:0000313" key="6">
    <source>
        <dbReference type="EMBL" id="KOB72893.1"/>
    </source>
</evidence>
<dbReference type="InterPro" id="IPR020946">
    <property type="entry name" value="Flavin_mOase-like"/>
</dbReference>
<dbReference type="EMBL" id="JTDY01001781">
    <property type="protein sequence ID" value="KOB72893.1"/>
    <property type="molecule type" value="Genomic_DNA"/>
</dbReference>
<keyword evidence="3" id="KW-0274">FAD</keyword>
<dbReference type="STRING" id="104452.A0A0L7LBN4"/>
<keyword evidence="7" id="KW-1185">Reference proteome</keyword>
<dbReference type="GO" id="GO:0050660">
    <property type="term" value="F:flavin adenine dinucleotide binding"/>
    <property type="evidence" value="ECO:0007669"/>
    <property type="project" value="InterPro"/>
</dbReference>
<dbReference type="Gene3D" id="3.50.50.60">
    <property type="entry name" value="FAD/NAD(P)-binding domain"/>
    <property type="match status" value="2"/>
</dbReference>
<dbReference type="SUPFAM" id="SSF51905">
    <property type="entry name" value="FAD/NAD(P)-binding domain"/>
    <property type="match status" value="1"/>
</dbReference>
<name>A0A0L7LBN4_OPEBR</name>
<comment type="caution">
    <text evidence="6">The sequence shown here is derived from an EMBL/GenBank/DDBJ whole genome shotgun (WGS) entry which is preliminary data.</text>
</comment>
<evidence type="ECO:0000256" key="3">
    <source>
        <dbReference type="ARBA" id="ARBA00022827"/>
    </source>
</evidence>
<evidence type="ECO:0000256" key="2">
    <source>
        <dbReference type="ARBA" id="ARBA00022630"/>
    </source>
</evidence>
<evidence type="ECO:0000256" key="1">
    <source>
        <dbReference type="ARBA" id="ARBA00009183"/>
    </source>
</evidence>
<sequence>MALNMFLNLCIFVLCLMLSSASALSKEEPSKRVCVIGAGIAGLSTARYLKEEGINFTVLEATQYVGGTWRYDPRIGTDENGVPLHTSMYKHLRTNLPKPTMELRGFPLPDGIPSFPSAEIIYKYLQSYSKHFDIEKHIKVSTIIHSHDYRVPDPYRSRRVLVVGAGPSGMDISMDVASVSRALVHSHHSKVKFRTTWPSHYVRKPDIKELKENGAARYATSLVKGNFSLPSREEMMQDWQKHADALKSKGQKLSFIHVLAEKESGIERVPPVMFKIRALDTEAKLANLYTYRNYEYTVIDANTFTRA</sequence>
<dbReference type="Proteomes" id="UP000037510">
    <property type="component" value="Unassembled WGS sequence"/>
</dbReference>
<comment type="similarity">
    <text evidence="1">Belongs to the FMO family.</text>
</comment>
<dbReference type="GO" id="GO:0004499">
    <property type="term" value="F:N,N-dimethylaniline monooxygenase activity"/>
    <property type="evidence" value="ECO:0007669"/>
    <property type="project" value="InterPro"/>
</dbReference>